<protein>
    <recommendedName>
        <fullName evidence="4">Dihydrodipicolinate reductase</fullName>
    </recommendedName>
</protein>
<dbReference type="Proteomes" id="UP000325122">
    <property type="component" value="Unassembled WGS sequence"/>
</dbReference>
<evidence type="ECO:0000256" key="1">
    <source>
        <dbReference type="SAM" id="SignalP"/>
    </source>
</evidence>
<accession>A0A5M6ZBY0</accession>
<evidence type="ECO:0000313" key="2">
    <source>
        <dbReference type="EMBL" id="KAA5802209.1"/>
    </source>
</evidence>
<feature type="chain" id="PRO_5024386644" description="Dihydrodipicolinate reductase" evidence="1">
    <location>
        <begin position="24"/>
        <end position="108"/>
    </location>
</feature>
<dbReference type="EMBL" id="VWOJ01000003">
    <property type="protein sequence ID" value="KAA5802209.1"/>
    <property type="molecule type" value="Genomic_DNA"/>
</dbReference>
<dbReference type="RefSeq" id="WP_150023460.1">
    <property type="nucleotide sequence ID" value="NZ_VWOJ01000003.1"/>
</dbReference>
<proteinExistence type="predicted"/>
<evidence type="ECO:0000313" key="3">
    <source>
        <dbReference type="Proteomes" id="UP000325122"/>
    </source>
</evidence>
<organism evidence="2 3">
    <name type="scientific">Alkalicaulis satelles</name>
    <dbReference type="NCBI Taxonomy" id="2609175"/>
    <lineage>
        <taxon>Bacteria</taxon>
        <taxon>Pseudomonadati</taxon>
        <taxon>Pseudomonadota</taxon>
        <taxon>Alphaproteobacteria</taxon>
        <taxon>Maricaulales</taxon>
        <taxon>Maricaulaceae</taxon>
        <taxon>Alkalicaulis</taxon>
    </lineage>
</organism>
<keyword evidence="1" id="KW-0732">Signal</keyword>
<gene>
    <name evidence="2" type="ORF">F1654_10235</name>
</gene>
<dbReference type="AlphaFoldDB" id="A0A5M6ZBY0"/>
<comment type="caution">
    <text evidence="2">The sequence shown here is derived from an EMBL/GenBank/DDBJ whole genome shotgun (WGS) entry which is preliminary data.</text>
</comment>
<feature type="signal peptide" evidence="1">
    <location>
        <begin position="1"/>
        <end position="23"/>
    </location>
</feature>
<reference evidence="2 3" key="1">
    <citation type="submission" date="2019-09" db="EMBL/GenBank/DDBJ databases">
        <authorList>
            <person name="Kevbrin V."/>
            <person name="Grouzdev D.S."/>
        </authorList>
    </citation>
    <scope>NUCLEOTIDE SEQUENCE [LARGE SCALE GENOMIC DNA]</scope>
    <source>
        <strain evidence="2 3">G-192</strain>
    </source>
</reference>
<sequence>MKTVLFGAASALLLAAASFASPAGQVFEVTETNTAYTVSFDAEGGYVIETADGSATGVWTLEEGVLCLTAADTGENRCAPWTDLEVGQSDVTTDWSEDGAAISITRIE</sequence>
<evidence type="ECO:0008006" key="4">
    <source>
        <dbReference type="Google" id="ProtNLM"/>
    </source>
</evidence>
<keyword evidence="3" id="KW-1185">Reference proteome</keyword>
<name>A0A5M6ZBY0_9PROT</name>